<name>A0A511VEE1_9BACL</name>
<evidence type="ECO:0000256" key="1">
    <source>
        <dbReference type="SAM" id="MobiDB-lite"/>
    </source>
</evidence>
<reference evidence="2 3" key="1">
    <citation type="submission" date="2019-07" db="EMBL/GenBank/DDBJ databases">
        <title>Whole genome shotgun sequence of Aneurinibacillus danicus NBRC 102444.</title>
        <authorList>
            <person name="Hosoyama A."/>
            <person name="Uohara A."/>
            <person name="Ohji S."/>
            <person name="Ichikawa N."/>
        </authorList>
    </citation>
    <scope>NUCLEOTIDE SEQUENCE [LARGE SCALE GENOMIC DNA]</scope>
    <source>
        <strain evidence="2 3">NBRC 102444</strain>
    </source>
</reference>
<accession>A0A511VEE1</accession>
<dbReference type="EMBL" id="BJXX01000159">
    <property type="protein sequence ID" value="GEN35933.1"/>
    <property type="molecule type" value="Genomic_DNA"/>
</dbReference>
<feature type="compositionally biased region" description="Basic and acidic residues" evidence="1">
    <location>
        <begin position="47"/>
        <end position="63"/>
    </location>
</feature>
<dbReference type="Proteomes" id="UP000321157">
    <property type="component" value="Unassembled WGS sequence"/>
</dbReference>
<dbReference type="AlphaFoldDB" id="A0A511VEE1"/>
<keyword evidence="3" id="KW-1185">Reference proteome</keyword>
<dbReference type="RefSeq" id="WP_170230341.1">
    <property type="nucleotide sequence ID" value="NZ_BJXX01000159.1"/>
</dbReference>
<gene>
    <name evidence="2" type="ORF">ADA01nite_33930</name>
</gene>
<sequence length="71" mass="7677">MVITSVTLAFMALKIAAGGSVIAGTEKLVEGFYDGKLLKGKKGKGGRPHERTHRSARERRDDSGSTQNIEF</sequence>
<organism evidence="2 3">
    <name type="scientific">Aneurinibacillus danicus</name>
    <dbReference type="NCBI Taxonomy" id="267746"/>
    <lineage>
        <taxon>Bacteria</taxon>
        <taxon>Bacillati</taxon>
        <taxon>Bacillota</taxon>
        <taxon>Bacilli</taxon>
        <taxon>Bacillales</taxon>
        <taxon>Paenibacillaceae</taxon>
        <taxon>Aneurinibacillus group</taxon>
        <taxon>Aneurinibacillus</taxon>
    </lineage>
</organism>
<feature type="region of interest" description="Disordered" evidence="1">
    <location>
        <begin position="40"/>
        <end position="71"/>
    </location>
</feature>
<evidence type="ECO:0000313" key="2">
    <source>
        <dbReference type="EMBL" id="GEN35933.1"/>
    </source>
</evidence>
<evidence type="ECO:0000313" key="3">
    <source>
        <dbReference type="Proteomes" id="UP000321157"/>
    </source>
</evidence>
<protein>
    <submittedName>
        <fullName evidence="2">Uncharacterized protein</fullName>
    </submittedName>
</protein>
<comment type="caution">
    <text evidence="2">The sequence shown here is derived from an EMBL/GenBank/DDBJ whole genome shotgun (WGS) entry which is preliminary data.</text>
</comment>
<proteinExistence type="predicted"/>